<accession>A0ABP8EN83</accession>
<evidence type="ECO:0000313" key="3">
    <source>
        <dbReference type="EMBL" id="GAA4285247.1"/>
    </source>
</evidence>
<dbReference type="InterPro" id="IPR011234">
    <property type="entry name" value="Fumarylacetoacetase-like_C"/>
</dbReference>
<dbReference type="Gene3D" id="3.90.850.10">
    <property type="entry name" value="Fumarylacetoacetase-like, C-terminal domain"/>
    <property type="match status" value="1"/>
</dbReference>
<dbReference type="InterPro" id="IPR036663">
    <property type="entry name" value="Fumarylacetoacetase_C_sf"/>
</dbReference>
<dbReference type="PANTHER" id="PTHR30143">
    <property type="entry name" value="ACID HYDRATASE"/>
    <property type="match status" value="1"/>
</dbReference>
<keyword evidence="1" id="KW-0456">Lyase</keyword>
<organism evidence="3 4">
    <name type="scientific">Brevibacterium daeguense</name>
    <dbReference type="NCBI Taxonomy" id="909936"/>
    <lineage>
        <taxon>Bacteria</taxon>
        <taxon>Bacillati</taxon>
        <taxon>Actinomycetota</taxon>
        <taxon>Actinomycetes</taxon>
        <taxon>Micrococcales</taxon>
        <taxon>Brevibacteriaceae</taxon>
        <taxon>Brevibacterium</taxon>
    </lineage>
</organism>
<dbReference type="Pfam" id="PF01557">
    <property type="entry name" value="FAA_hydrolase"/>
    <property type="match status" value="1"/>
</dbReference>
<dbReference type="InterPro" id="IPR050772">
    <property type="entry name" value="Hydratase-Decarb/MhpD_sf"/>
</dbReference>
<protein>
    <submittedName>
        <fullName evidence="3">2-keto-4-pentenoate hydratase</fullName>
    </submittedName>
</protein>
<evidence type="ECO:0000256" key="1">
    <source>
        <dbReference type="ARBA" id="ARBA00023239"/>
    </source>
</evidence>
<evidence type="ECO:0000313" key="4">
    <source>
        <dbReference type="Proteomes" id="UP001501586"/>
    </source>
</evidence>
<dbReference type="EMBL" id="BAABAZ010000012">
    <property type="protein sequence ID" value="GAA4285247.1"/>
    <property type="molecule type" value="Genomic_DNA"/>
</dbReference>
<comment type="caution">
    <text evidence="3">The sequence shown here is derived from an EMBL/GenBank/DDBJ whole genome shotgun (WGS) entry which is preliminary data.</text>
</comment>
<dbReference type="Proteomes" id="UP001501586">
    <property type="component" value="Unassembled WGS sequence"/>
</dbReference>
<proteinExistence type="predicted"/>
<keyword evidence="4" id="KW-1185">Reference proteome</keyword>
<sequence length="233" mass="24535">MPVRHIPDMTLEDAYAVQELIIAALESADNPRVGRKIGLTSDAVRAQLGVDQPDFGVLLADMEVPEGESLPWRRLIAPRIEAEIAFVLGADVSDTSPEAVAEAVDYAVPSLEIVDSRIAGWDIGIVDTVADNASNSLFVLGSARRRLSDFSPVAAVMTLRRNGEIVSEGTGADCLGDPLRSLTWVAAQAADHGRPLRAGEVILTGALGPMVPIARGDEFSAEISGLGAVSVRA</sequence>
<name>A0ABP8EN83_9MICO</name>
<reference evidence="4" key="1">
    <citation type="journal article" date="2019" name="Int. J. Syst. Evol. Microbiol.">
        <title>The Global Catalogue of Microorganisms (GCM) 10K type strain sequencing project: providing services to taxonomists for standard genome sequencing and annotation.</title>
        <authorList>
            <consortium name="The Broad Institute Genomics Platform"/>
            <consortium name="The Broad Institute Genome Sequencing Center for Infectious Disease"/>
            <person name="Wu L."/>
            <person name="Ma J."/>
        </authorList>
    </citation>
    <scope>NUCLEOTIDE SEQUENCE [LARGE SCALE GENOMIC DNA]</scope>
    <source>
        <strain evidence="4">JCM 17458</strain>
    </source>
</reference>
<evidence type="ECO:0000259" key="2">
    <source>
        <dbReference type="Pfam" id="PF01557"/>
    </source>
</evidence>
<dbReference type="SUPFAM" id="SSF56529">
    <property type="entry name" value="FAH"/>
    <property type="match status" value="1"/>
</dbReference>
<gene>
    <name evidence="3" type="primary">mhpD</name>
    <name evidence="3" type="ORF">GCM10022261_27780</name>
</gene>
<feature type="domain" description="Fumarylacetoacetase-like C-terminal" evidence="2">
    <location>
        <begin position="60"/>
        <end position="230"/>
    </location>
</feature>
<dbReference type="PANTHER" id="PTHR30143:SF0">
    <property type="entry name" value="2-KETO-4-PENTENOATE HYDRATASE"/>
    <property type="match status" value="1"/>
</dbReference>